<dbReference type="AlphaFoldDB" id="A0A1H7V0N9"/>
<proteinExistence type="predicted"/>
<dbReference type="EMBL" id="FNZN01000008">
    <property type="protein sequence ID" value="SEM02762.1"/>
    <property type="molecule type" value="Genomic_DNA"/>
</dbReference>
<evidence type="ECO:0000256" key="1">
    <source>
        <dbReference type="SAM" id="Phobius"/>
    </source>
</evidence>
<name>A0A1H7V0N9_9FLAO</name>
<keyword evidence="1" id="KW-1133">Transmembrane helix</keyword>
<organism evidence="3 4">
    <name type="scientific">Maribacter orientalis</name>
    <dbReference type="NCBI Taxonomy" id="228957"/>
    <lineage>
        <taxon>Bacteria</taxon>
        <taxon>Pseudomonadati</taxon>
        <taxon>Bacteroidota</taxon>
        <taxon>Flavobacteriia</taxon>
        <taxon>Flavobacteriales</taxon>
        <taxon>Flavobacteriaceae</taxon>
        <taxon>Maribacter</taxon>
    </lineage>
</organism>
<reference evidence="4" key="1">
    <citation type="submission" date="2016-10" db="EMBL/GenBank/DDBJ databases">
        <authorList>
            <person name="Varghese N."/>
            <person name="Submissions S."/>
        </authorList>
    </citation>
    <scope>NUCLEOTIDE SEQUENCE [LARGE SCALE GENOMIC DNA]</scope>
    <source>
        <strain evidence="4">DSM 16471</strain>
    </source>
</reference>
<evidence type="ECO:0000313" key="4">
    <source>
        <dbReference type="Proteomes" id="UP000198990"/>
    </source>
</evidence>
<dbReference type="InterPro" id="IPR025403">
    <property type="entry name" value="TgpA-like_C"/>
</dbReference>
<feature type="domain" description="Protein-glutamine gamma-glutamyltransferase-like C-terminal" evidence="2">
    <location>
        <begin position="165"/>
        <end position="228"/>
    </location>
</feature>
<gene>
    <name evidence="3" type="ORF">SAMN04488008_10862</name>
</gene>
<dbReference type="RefSeq" id="WP_245737238.1">
    <property type="nucleotide sequence ID" value="NZ_FNZN01000008.1"/>
</dbReference>
<dbReference type="STRING" id="228957.SAMN04488008_10862"/>
<evidence type="ECO:0000259" key="2">
    <source>
        <dbReference type="Pfam" id="PF13559"/>
    </source>
</evidence>
<accession>A0A1H7V0N9</accession>
<sequence length="241" mass="28694">MLLFLFGCCYTISAAQKDTLTVKLDTLELVQKKIDQSELDVFRDNPDFNYEIVKSTAPDWWVSFKNWLSNLILQFFEWIFGVEKASGIFNVLLRILPYLLLAILVFILIKFFINVNARALIYNQKAESLVTLSEEEHIIKNEDIQMLIQEALEHKNYRLAIRYYYLLTLRLMNQKEIIVWELQKTNADYYREIEKIDLKKPFANITRLYEYIWYGDFPIDENKYLKAEANFLSLKNILQNG</sequence>
<protein>
    <recommendedName>
        <fullName evidence="2">Protein-glutamine gamma-glutamyltransferase-like C-terminal domain-containing protein</fullName>
    </recommendedName>
</protein>
<keyword evidence="1" id="KW-0812">Transmembrane</keyword>
<dbReference type="Pfam" id="PF13559">
    <property type="entry name" value="DUF4129"/>
    <property type="match status" value="1"/>
</dbReference>
<keyword evidence="4" id="KW-1185">Reference proteome</keyword>
<dbReference type="Proteomes" id="UP000198990">
    <property type="component" value="Unassembled WGS sequence"/>
</dbReference>
<evidence type="ECO:0000313" key="3">
    <source>
        <dbReference type="EMBL" id="SEM02762.1"/>
    </source>
</evidence>
<feature type="transmembrane region" description="Helical" evidence="1">
    <location>
        <begin position="95"/>
        <end position="113"/>
    </location>
</feature>
<keyword evidence="1" id="KW-0472">Membrane</keyword>